<dbReference type="PANTHER" id="PTHR36934:SF1">
    <property type="entry name" value="THIOESTERASE DOMAIN-CONTAINING PROTEIN"/>
    <property type="match status" value="1"/>
</dbReference>
<gene>
    <name evidence="2" type="ORF">K1718_24250</name>
</gene>
<dbReference type="PIRSF" id="PIRSF014972">
    <property type="entry name" value="FlK"/>
    <property type="match status" value="1"/>
</dbReference>
<dbReference type="InterPro" id="IPR054485">
    <property type="entry name" value="FlK-like_dom"/>
</dbReference>
<dbReference type="Proteomes" id="UP001209803">
    <property type="component" value="Chromosome"/>
</dbReference>
<protein>
    <recommendedName>
        <fullName evidence="1">Fluoroacetyl-CoA-specific thioesterase-like domain-containing protein</fullName>
    </recommendedName>
</protein>
<proteinExistence type="predicted"/>
<dbReference type="EMBL" id="CP120863">
    <property type="protein sequence ID" value="WFE89233.1"/>
    <property type="molecule type" value="Genomic_DNA"/>
</dbReference>
<reference evidence="2 3" key="1">
    <citation type="submission" date="2023-03" db="EMBL/GenBank/DDBJ databases">
        <title>Roseibium porphyridii sp. nov. and Roseibium rhodosorbium sp. nov. isolated from marine algae, Porphyridium cruentum and Rhodosorus marinus, respectively.</title>
        <authorList>
            <person name="Lee M.W."/>
            <person name="Choi B.J."/>
            <person name="Lee J.K."/>
            <person name="Choi D.G."/>
            <person name="Baek J.H."/>
            <person name="Bayburt H."/>
            <person name="Kim J.M."/>
            <person name="Han D.M."/>
            <person name="Kim K.H."/>
            <person name="Jeon C.O."/>
        </authorList>
    </citation>
    <scope>NUCLEOTIDE SEQUENCE [LARGE SCALE GENOMIC DNA]</scope>
    <source>
        <strain evidence="2 3">KMA01</strain>
    </source>
</reference>
<evidence type="ECO:0000313" key="3">
    <source>
        <dbReference type="Proteomes" id="UP001209803"/>
    </source>
</evidence>
<dbReference type="SUPFAM" id="SSF54637">
    <property type="entry name" value="Thioesterase/thiol ester dehydrase-isomerase"/>
    <property type="match status" value="1"/>
</dbReference>
<evidence type="ECO:0000259" key="1">
    <source>
        <dbReference type="Pfam" id="PF22636"/>
    </source>
</evidence>
<evidence type="ECO:0000313" key="2">
    <source>
        <dbReference type="EMBL" id="WFE89233.1"/>
    </source>
</evidence>
<dbReference type="RefSeq" id="WP_265680538.1">
    <property type="nucleotide sequence ID" value="NZ_CP120863.1"/>
</dbReference>
<organism evidence="2 3">
    <name type="scientific">Roseibium porphyridii</name>
    <dbReference type="NCBI Taxonomy" id="2866279"/>
    <lineage>
        <taxon>Bacteria</taxon>
        <taxon>Pseudomonadati</taxon>
        <taxon>Pseudomonadota</taxon>
        <taxon>Alphaproteobacteria</taxon>
        <taxon>Hyphomicrobiales</taxon>
        <taxon>Stappiaceae</taxon>
        <taxon>Roseibium</taxon>
    </lineage>
</organism>
<feature type="domain" description="Fluoroacetyl-CoA-specific thioesterase-like" evidence="1">
    <location>
        <begin position="17"/>
        <end position="122"/>
    </location>
</feature>
<sequence length="133" mass="14061">MVQTLEVGATHTLDVLVTDANTAAHLAENGETLPPVFATPFMIAAMERACAAILSTTLEDGDVSVGAKIDVSHVAPSPVGVEVLTTARFTDREGPLYWFDVSAKDPGGLIGKGRIARAILSMDNLMARAEVRR</sequence>
<name>A0ABY8F191_9HYPH</name>
<dbReference type="PANTHER" id="PTHR36934">
    <property type="entry name" value="BLR0278 PROTEIN"/>
    <property type="match status" value="1"/>
</dbReference>
<keyword evidence="3" id="KW-1185">Reference proteome</keyword>
<dbReference type="InterPro" id="IPR025540">
    <property type="entry name" value="FlK"/>
</dbReference>
<dbReference type="Gene3D" id="3.10.129.10">
    <property type="entry name" value="Hotdog Thioesterase"/>
    <property type="match status" value="1"/>
</dbReference>
<dbReference type="InterPro" id="IPR029069">
    <property type="entry name" value="HotDog_dom_sf"/>
</dbReference>
<accession>A0ABY8F191</accession>
<dbReference type="Pfam" id="PF22636">
    <property type="entry name" value="FlK"/>
    <property type="match status" value="1"/>
</dbReference>